<dbReference type="PROSITE" id="PS50110">
    <property type="entry name" value="RESPONSE_REGULATORY"/>
    <property type="match status" value="1"/>
</dbReference>
<keyword evidence="1" id="KW-0597">Phosphoprotein</keyword>
<dbReference type="EMBL" id="FNNZ01000006">
    <property type="protein sequence ID" value="SDW62799.1"/>
    <property type="molecule type" value="Genomic_DNA"/>
</dbReference>
<dbReference type="InterPro" id="IPR001789">
    <property type="entry name" value="Sig_transdc_resp-reg_receiver"/>
</dbReference>
<accession>A0A1H2V4A9</accession>
<dbReference type="PANTHER" id="PTHR44591">
    <property type="entry name" value="STRESS RESPONSE REGULATOR PROTEIN 1"/>
    <property type="match status" value="1"/>
</dbReference>
<feature type="region of interest" description="Disordered" evidence="3">
    <location>
        <begin position="1"/>
        <end position="21"/>
    </location>
</feature>
<dbReference type="PANTHER" id="PTHR44591:SF3">
    <property type="entry name" value="RESPONSE REGULATORY DOMAIN-CONTAINING PROTEIN"/>
    <property type="match status" value="1"/>
</dbReference>
<reference evidence="6" key="1">
    <citation type="submission" date="2016-10" db="EMBL/GenBank/DDBJ databases">
        <authorList>
            <person name="Varghese N."/>
            <person name="Submissions S."/>
        </authorList>
    </citation>
    <scope>NUCLEOTIDE SEQUENCE [LARGE SCALE GENOMIC DNA]</scope>
    <source>
        <strain evidence="6">DSM 217</strain>
    </source>
</reference>
<feature type="domain" description="Response regulatory" evidence="4">
    <location>
        <begin position="44"/>
        <end position="160"/>
    </location>
</feature>
<dbReference type="Pfam" id="PF00072">
    <property type="entry name" value="Response_reg"/>
    <property type="match status" value="1"/>
</dbReference>
<name>A0A1H2V4A9_THIRO</name>
<evidence type="ECO:0000256" key="3">
    <source>
        <dbReference type="SAM" id="MobiDB-lite"/>
    </source>
</evidence>
<comment type="caution">
    <text evidence="2">Lacks conserved residue(s) required for the propagation of feature annotation.</text>
</comment>
<evidence type="ECO:0000313" key="5">
    <source>
        <dbReference type="EMBL" id="SDW62799.1"/>
    </source>
</evidence>
<dbReference type="RefSeq" id="WP_093030109.1">
    <property type="nucleotide sequence ID" value="NZ_FNNZ01000006.1"/>
</dbReference>
<protein>
    <submittedName>
        <fullName evidence="5">Twitching motility two-component system response regulator PilG</fullName>
    </submittedName>
</protein>
<dbReference type="AlphaFoldDB" id="A0A1H2V4A9"/>
<evidence type="ECO:0000259" key="4">
    <source>
        <dbReference type="PROSITE" id="PS50110"/>
    </source>
</evidence>
<dbReference type="InterPro" id="IPR011006">
    <property type="entry name" value="CheY-like_superfamily"/>
</dbReference>
<dbReference type="GO" id="GO:0000160">
    <property type="term" value="P:phosphorelay signal transduction system"/>
    <property type="evidence" value="ECO:0007669"/>
    <property type="project" value="InterPro"/>
</dbReference>
<dbReference type="SMART" id="SM00448">
    <property type="entry name" value="REC"/>
    <property type="match status" value="1"/>
</dbReference>
<proteinExistence type="predicted"/>
<evidence type="ECO:0000256" key="2">
    <source>
        <dbReference type="PROSITE-ProRule" id="PRU00169"/>
    </source>
</evidence>
<dbReference type="Gene3D" id="3.40.50.2300">
    <property type="match status" value="1"/>
</dbReference>
<dbReference type="OrthoDB" id="9800897at2"/>
<dbReference type="SUPFAM" id="SSF52172">
    <property type="entry name" value="CheY-like"/>
    <property type="match status" value="1"/>
</dbReference>
<keyword evidence="6" id="KW-1185">Reference proteome</keyword>
<evidence type="ECO:0000256" key="1">
    <source>
        <dbReference type="ARBA" id="ARBA00022553"/>
    </source>
</evidence>
<dbReference type="CDD" id="cd00156">
    <property type="entry name" value="REC"/>
    <property type="match status" value="1"/>
</dbReference>
<dbReference type="Proteomes" id="UP000198816">
    <property type="component" value="Unassembled WGS sequence"/>
</dbReference>
<organism evidence="5 6">
    <name type="scientific">Thiocapsa roseopersicina</name>
    <dbReference type="NCBI Taxonomy" id="1058"/>
    <lineage>
        <taxon>Bacteria</taxon>
        <taxon>Pseudomonadati</taxon>
        <taxon>Pseudomonadota</taxon>
        <taxon>Gammaproteobacteria</taxon>
        <taxon>Chromatiales</taxon>
        <taxon>Chromatiaceae</taxon>
        <taxon>Thiocapsa</taxon>
    </lineage>
</organism>
<evidence type="ECO:0000313" key="6">
    <source>
        <dbReference type="Proteomes" id="UP000198816"/>
    </source>
</evidence>
<dbReference type="STRING" id="1058.SAMN05421783_106111"/>
<dbReference type="InterPro" id="IPR050595">
    <property type="entry name" value="Bact_response_regulator"/>
</dbReference>
<sequence length="163" mass="16979">MTTTLPAPVDPLKSDPPSDPVFAPAPDVSPMVPLAAGAARSNARILLAADSPAARRFAAKLLRDRGYPVAVAVDGFEALGMLDKVKPDLLLLESRLARLDGFQTCALAKRHPGFGALSVVILSEHGGLYARVRARLAGARSCLSKPFTAEELLQAIAGALADG</sequence>
<gene>
    <name evidence="5" type="ORF">SAMN05421783_106111</name>
</gene>